<evidence type="ECO:0000259" key="15">
    <source>
        <dbReference type="PROSITE" id="PS50109"/>
    </source>
</evidence>
<evidence type="ECO:0000313" key="17">
    <source>
        <dbReference type="EMBL" id="AHL73905.1"/>
    </source>
</evidence>
<dbReference type="Pfam" id="PF00512">
    <property type="entry name" value="HisKA"/>
    <property type="match status" value="1"/>
</dbReference>
<feature type="domain" description="HAMP" evidence="16">
    <location>
        <begin position="182"/>
        <end position="235"/>
    </location>
</feature>
<feature type="domain" description="Histidine kinase" evidence="15">
    <location>
        <begin position="243"/>
        <end position="456"/>
    </location>
</feature>
<keyword evidence="13 14" id="KW-0472">Membrane</keyword>
<protein>
    <recommendedName>
        <fullName evidence="14">Sensor protein</fullName>
        <ecNumber evidence="14">2.7.13.3</ecNumber>
    </recommendedName>
</protein>
<accession>W8QTK8</accession>
<dbReference type="GO" id="GO:0000155">
    <property type="term" value="F:phosphorelay sensor kinase activity"/>
    <property type="evidence" value="ECO:0007669"/>
    <property type="project" value="InterPro"/>
</dbReference>
<dbReference type="SMART" id="SM00388">
    <property type="entry name" value="HisKA"/>
    <property type="match status" value="1"/>
</dbReference>
<dbReference type="KEGG" id="pstt:CH92_01860"/>
<evidence type="ECO:0000256" key="10">
    <source>
        <dbReference type="ARBA" id="ARBA00022840"/>
    </source>
</evidence>
<reference evidence="18" key="1">
    <citation type="journal article" date="2014" name="Genome Announc.">
        <title>Complete Genome Sequence of the Highly Transformable Pseudomonas stutzeri Strain 28a24.</title>
        <authorList>
            <person name="Smith B.A."/>
            <person name="Dougherty K.M."/>
            <person name="Baltrus D.A."/>
        </authorList>
    </citation>
    <scope>NUCLEOTIDE SEQUENCE [LARGE SCALE GENOMIC DNA]</scope>
    <source>
        <strain evidence="18">28a24</strain>
    </source>
</reference>
<proteinExistence type="predicted"/>
<keyword evidence="7 14" id="KW-0812">Transmembrane</keyword>
<keyword evidence="5" id="KW-0597">Phosphoprotein</keyword>
<dbReference type="InterPro" id="IPR050428">
    <property type="entry name" value="TCS_sensor_his_kinase"/>
</dbReference>
<dbReference type="GO" id="GO:0005886">
    <property type="term" value="C:plasma membrane"/>
    <property type="evidence" value="ECO:0007669"/>
    <property type="project" value="UniProtKB-SubCell"/>
</dbReference>
<dbReference type="Proteomes" id="UP000019522">
    <property type="component" value="Chromosome"/>
</dbReference>
<dbReference type="PROSITE" id="PS50885">
    <property type="entry name" value="HAMP"/>
    <property type="match status" value="1"/>
</dbReference>
<keyword evidence="8 14" id="KW-0547">Nucleotide-binding</keyword>
<gene>
    <name evidence="17" type="ORF">CH92_01860</name>
</gene>
<dbReference type="PANTHER" id="PTHR45436:SF9">
    <property type="entry name" value="SENSOR PROTEIN"/>
    <property type="match status" value="1"/>
</dbReference>
<feature type="transmembrane region" description="Helical" evidence="14">
    <location>
        <begin position="158"/>
        <end position="181"/>
    </location>
</feature>
<keyword evidence="3 14" id="KW-1003">Cell membrane</keyword>
<dbReference type="InterPro" id="IPR036890">
    <property type="entry name" value="HATPase_C_sf"/>
</dbReference>
<dbReference type="InterPro" id="IPR005467">
    <property type="entry name" value="His_kinase_dom"/>
</dbReference>
<evidence type="ECO:0000256" key="6">
    <source>
        <dbReference type="ARBA" id="ARBA00022679"/>
    </source>
</evidence>
<dbReference type="InterPro" id="IPR036097">
    <property type="entry name" value="HisK_dim/P_sf"/>
</dbReference>
<dbReference type="SMART" id="SM00304">
    <property type="entry name" value="HAMP"/>
    <property type="match status" value="1"/>
</dbReference>
<evidence type="ECO:0000256" key="5">
    <source>
        <dbReference type="ARBA" id="ARBA00022553"/>
    </source>
</evidence>
<evidence type="ECO:0000256" key="7">
    <source>
        <dbReference type="ARBA" id="ARBA00022692"/>
    </source>
</evidence>
<dbReference type="PANTHER" id="PTHR45436">
    <property type="entry name" value="SENSOR HISTIDINE KINASE YKOH"/>
    <property type="match status" value="1"/>
</dbReference>
<dbReference type="InterPro" id="IPR003660">
    <property type="entry name" value="HAMP_dom"/>
</dbReference>
<keyword evidence="9 14" id="KW-0418">Kinase</keyword>
<dbReference type="Gene3D" id="3.30.565.10">
    <property type="entry name" value="Histidine kinase-like ATPase, C-terminal domain"/>
    <property type="match status" value="1"/>
</dbReference>
<feature type="transmembrane region" description="Helical" evidence="14">
    <location>
        <begin position="6"/>
        <end position="30"/>
    </location>
</feature>
<dbReference type="OrthoDB" id="5561773at2"/>
<dbReference type="PATRIC" id="fig|316.77.peg.379"/>
<comment type="subcellular location">
    <subcellularLocation>
        <location evidence="2 14">Cell inner membrane</location>
    </subcellularLocation>
</comment>
<evidence type="ECO:0000259" key="16">
    <source>
        <dbReference type="PROSITE" id="PS50885"/>
    </source>
</evidence>
<keyword evidence="6 14" id="KW-0808">Transferase</keyword>
<dbReference type="InterPro" id="IPR003594">
    <property type="entry name" value="HATPase_dom"/>
</dbReference>
<dbReference type="SUPFAM" id="SSF55874">
    <property type="entry name" value="ATPase domain of HSP90 chaperone/DNA topoisomerase II/histidine kinase"/>
    <property type="match status" value="1"/>
</dbReference>
<keyword evidence="11 14" id="KW-1133">Transmembrane helix</keyword>
<dbReference type="InterPro" id="IPR004358">
    <property type="entry name" value="Sig_transdc_His_kin-like_C"/>
</dbReference>
<evidence type="ECO:0000256" key="2">
    <source>
        <dbReference type="ARBA" id="ARBA00004533"/>
    </source>
</evidence>
<sequence>MSTDSIALRLSGLFTLVATVIFLLIGWTLYQQVDKGLGLLPEAELEARYSVLDASLNRYGTPEHWAKMRDKLTLLGEEDSRIRFWVVSDDPAFEFGAPDERLRRFAQGPEGMHDFTLAGYGYPFKVLLRELPANAPRPALRFLIGIDTEAFWQTQRHLLLVLVGLAFAGILLAAALGYWVARIGLKPLIRLSEEALKLTPPRLSGRLQLSSLPPELAQFATAFNATLDRVEKAYERLESFNADVAHELRSPLTNLIGQTQVALTRGRSAEDYFEVLQSNLEELERLRSIIIDMLFLASADQGSKATGLTSVSLADEVATTLEYLDFILDDAQVTVQVSGDAQALIDKAHMRRALINLINNAVQHTQAGQSVQVRIREKDRWIEIGVANPGEAIAEEHLSRLFERFFRIDPSRSNSGANHGLGLAIVKAIAVMHSGDVYVRSAEGINTFGMCLPACSAPGLSEPLSAGELARAGLITPS</sequence>
<dbReference type="Gene3D" id="6.10.340.10">
    <property type="match status" value="1"/>
</dbReference>
<evidence type="ECO:0000256" key="14">
    <source>
        <dbReference type="RuleBase" id="RU364088"/>
    </source>
</evidence>
<dbReference type="CDD" id="cd00082">
    <property type="entry name" value="HisKA"/>
    <property type="match status" value="1"/>
</dbReference>
<dbReference type="Pfam" id="PF02518">
    <property type="entry name" value="HATPase_c"/>
    <property type="match status" value="1"/>
</dbReference>
<dbReference type="InterPro" id="IPR006290">
    <property type="entry name" value="CztS_silS_copS"/>
</dbReference>
<evidence type="ECO:0000256" key="4">
    <source>
        <dbReference type="ARBA" id="ARBA00022519"/>
    </source>
</evidence>
<keyword evidence="4 14" id="KW-0997">Cell inner membrane</keyword>
<comment type="catalytic activity">
    <reaction evidence="1 14">
        <text>ATP + protein L-histidine = ADP + protein N-phospho-L-histidine.</text>
        <dbReference type="EC" id="2.7.13.3"/>
    </reaction>
</comment>
<evidence type="ECO:0000256" key="9">
    <source>
        <dbReference type="ARBA" id="ARBA00022777"/>
    </source>
</evidence>
<dbReference type="EMBL" id="CP007441">
    <property type="protein sequence ID" value="AHL73905.1"/>
    <property type="molecule type" value="Genomic_DNA"/>
</dbReference>
<evidence type="ECO:0000313" key="18">
    <source>
        <dbReference type="Proteomes" id="UP000019522"/>
    </source>
</evidence>
<evidence type="ECO:0000256" key="8">
    <source>
        <dbReference type="ARBA" id="ARBA00022741"/>
    </source>
</evidence>
<dbReference type="Gene3D" id="1.10.287.130">
    <property type="match status" value="1"/>
</dbReference>
<name>W8QTK8_STUST</name>
<dbReference type="AlphaFoldDB" id="W8QTK8"/>
<evidence type="ECO:0000256" key="11">
    <source>
        <dbReference type="ARBA" id="ARBA00022989"/>
    </source>
</evidence>
<dbReference type="PRINTS" id="PR00344">
    <property type="entry name" value="BCTRLSENSOR"/>
</dbReference>
<keyword evidence="12 14" id="KW-0902">Two-component regulatory system</keyword>
<comment type="function">
    <text evidence="14">Member of a two-component regulatory system.</text>
</comment>
<reference evidence="17 18" key="2">
    <citation type="submission" date="2014-03" db="EMBL/GenBank/DDBJ databases">
        <authorList>
            <person name="Baltrus D."/>
            <person name="Dougherty K."/>
        </authorList>
    </citation>
    <scope>NUCLEOTIDE SEQUENCE</scope>
    <source>
        <strain evidence="17 18">28a24</strain>
    </source>
</reference>
<dbReference type="SMART" id="SM00387">
    <property type="entry name" value="HATPase_c"/>
    <property type="match status" value="1"/>
</dbReference>
<dbReference type="EC" id="2.7.13.3" evidence="14"/>
<dbReference type="SUPFAM" id="SSF47384">
    <property type="entry name" value="Homodimeric domain of signal transducing histidine kinase"/>
    <property type="match status" value="1"/>
</dbReference>
<organism evidence="17 18">
    <name type="scientific">Stutzerimonas stutzeri</name>
    <name type="common">Pseudomonas stutzeri</name>
    <dbReference type="NCBI Taxonomy" id="316"/>
    <lineage>
        <taxon>Bacteria</taxon>
        <taxon>Pseudomonadati</taxon>
        <taxon>Pseudomonadota</taxon>
        <taxon>Gammaproteobacteria</taxon>
        <taxon>Pseudomonadales</taxon>
        <taxon>Pseudomonadaceae</taxon>
        <taxon>Stutzerimonas</taxon>
    </lineage>
</organism>
<evidence type="ECO:0000256" key="13">
    <source>
        <dbReference type="ARBA" id="ARBA00023136"/>
    </source>
</evidence>
<evidence type="ECO:0000256" key="12">
    <source>
        <dbReference type="ARBA" id="ARBA00023012"/>
    </source>
</evidence>
<evidence type="ECO:0000256" key="3">
    <source>
        <dbReference type="ARBA" id="ARBA00022475"/>
    </source>
</evidence>
<dbReference type="GO" id="GO:0005524">
    <property type="term" value="F:ATP binding"/>
    <property type="evidence" value="ECO:0007669"/>
    <property type="project" value="UniProtKB-KW"/>
</dbReference>
<keyword evidence="10 14" id="KW-0067">ATP-binding</keyword>
<dbReference type="PROSITE" id="PS50109">
    <property type="entry name" value="HIS_KIN"/>
    <property type="match status" value="1"/>
</dbReference>
<dbReference type="NCBIfam" id="TIGR01386">
    <property type="entry name" value="cztS_silS_copS"/>
    <property type="match status" value="1"/>
</dbReference>
<evidence type="ECO:0000256" key="1">
    <source>
        <dbReference type="ARBA" id="ARBA00000085"/>
    </source>
</evidence>
<dbReference type="InterPro" id="IPR003661">
    <property type="entry name" value="HisK_dim/P_dom"/>
</dbReference>